<gene>
    <name evidence="1" type="ORF">RRG08_009594</name>
</gene>
<reference evidence="1" key="1">
    <citation type="journal article" date="2023" name="G3 (Bethesda)">
        <title>A reference genome for the long-term kleptoplast-retaining sea slug Elysia crispata morphotype clarki.</title>
        <authorList>
            <person name="Eastman K.E."/>
            <person name="Pendleton A.L."/>
            <person name="Shaikh M.A."/>
            <person name="Suttiyut T."/>
            <person name="Ogas R."/>
            <person name="Tomko P."/>
            <person name="Gavelis G."/>
            <person name="Widhalm J.R."/>
            <person name="Wisecaver J.H."/>
        </authorList>
    </citation>
    <scope>NUCLEOTIDE SEQUENCE</scope>
    <source>
        <strain evidence="1">ECLA1</strain>
    </source>
</reference>
<accession>A0AAE0XT85</accession>
<name>A0AAE0XT85_9GAST</name>
<evidence type="ECO:0000313" key="2">
    <source>
        <dbReference type="Proteomes" id="UP001283361"/>
    </source>
</evidence>
<protein>
    <submittedName>
        <fullName evidence="1">Uncharacterized protein</fullName>
    </submittedName>
</protein>
<dbReference type="EMBL" id="JAWDGP010007625">
    <property type="protein sequence ID" value="KAK3711005.1"/>
    <property type="molecule type" value="Genomic_DNA"/>
</dbReference>
<comment type="caution">
    <text evidence="1">The sequence shown here is derived from an EMBL/GenBank/DDBJ whole genome shotgun (WGS) entry which is preliminary data.</text>
</comment>
<keyword evidence="2" id="KW-1185">Reference proteome</keyword>
<evidence type="ECO:0000313" key="1">
    <source>
        <dbReference type="EMBL" id="KAK3711005.1"/>
    </source>
</evidence>
<proteinExistence type="predicted"/>
<organism evidence="1 2">
    <name type="scientific">Elysia crispata</name>
    <name type="common">lettuce slug</name>
    <dbReference type="NCBI Taxonomy" id="231223"/>
    <lineage>
        <taxon>Eukaryota</taxon>
        <taxon>Metazoa</taxon>
        <taxon>Spiralia</taxon>
        <taxon>Lophotrochozoa</taxon>
        <taxon>Mollusca</taxon>
        <taxon>Gastropoda</taxon>
        <taxon>Heterobranchia</taxon>
        <taxon>Euthyneura</taxon>
        <taxon>Panpulmonata</taxon>
        <taxon>Sacoglossa</taxon>
        <taxon>Placobranchoidea</taxon>
        <taxon>Plakobranchidae</taxon>
        <taxon>Elysia</taxon>
    </lineage>
</organism>
<dbReference type="Proteomes" id="UP001283361">
    <property type="component" value="Unassembled WGS sequence"/>
</dbReference>
<dbReference type="AlphaFoldDB" id="A0AAE0XT85"/>
<sequence>MFSSLRSGGDGYQLKLGVGEIDLRDSRHASIRSTETELPRQALYAADRRQVLIAYLGGGHRQVRQVARVCVHIVGFLTDHVNPDTIIQDQSLTDIGNRVVKSHYLTDIGNRVVKSHYLTDIGNRVVKSHYLTDIGNRVVKSHYLPTARGGPRL</sequence>